<dbReference type="SUPFAM" id="SSF102405">
    <property type="entry name" value="MCP/YpsA-like"/>
    <property type="match status" value="1"/>
</dbReference>
<comment type="similarity">
    <text evidence="1">Belongs to the DprA/Smf family.</text>
</comment>
<dbReference type="PANTHER" id="PTHR43022">
    <property type="entry name" value="PROTEIN SMF"/>
    <property type="match status" value="1"/>
</dbReference>
<dbReference type="GO" id="GO:0009294">
    <property type="term" value="P:DNA-mediated transformation"/>
    <property type="evidence" value="ECO:0007669"/>
    <property type="project" value="InterPro"/>
</dbReference>
<gene>
    <name evidence="3" type="ORF">SAMN05660648_02215</name>
</gene>
<dbReference type="Gene3D" id="3.40.50.450">
    <property type="match status" value="1"/>
</dbReference>
<dbReference type="EMBL" id="FNQG01000009">
    <property type="protein sequence ID" value="SEA16597.1"/>
    <property type="molecule type" value="Genomic_DNA"/>
</dbReference>
<dbReference type="PANTHER" id="PTHR43022:SF1">
    <property type="entry name" value="PROTEIN SMF"/>
    <property type="match status" value="1"/>
</dbReference>
<accession>A0A1H3YYV5</accession>
<dbReference type="AlphaFoldDB" id="A0A1H3YYV5"/>
<feature type="domain" description="Smf/DprA SLOG" evidence="2">
    <location>
        <begin position="87"/>
        <end position="294"/>
    </location>
</feature>
<evidence type="ECO:0000313" key="4">
    <source>
        <dbReference type="Proteomes" id="UP000183469"/>
    </source>
</evidence>
<dbReference type="InterPro" id="IPR057666">
    <property type="entry name" value="DrpA_SLOG"/>
</dbReference>
<dbReference type="Pfam" id="PF02481">
    <property type="entry name" value="DNA_processg_A"/>
    <property type="match status" value="1"/>
</dbReference>
<name>A0A1H3YYV5_SELRU</name>
<organism evidence="3 4">
    <name type="scientific">Selenomonas ruminantium</name>
    <dbReference type="NCBI Taxonomy" id="971"/>
    <lineage>
        <taxon>Bacteria</taxon>
        <taxon>Bacillati</taxon>
        <taxon>Bacillota</taxon>
        <taxon>Negativicutes</taxon>
        <taxon>Selenomonadales</taxon>
        <taxon>Selenomonadaceae</taxon>
        <taxon>Selenomonas</taxon>
    </lineage>
</organism>
<protein>
    <submittedName>
        <fullName evidence="3">DNA processing protein</fullName>
    </submittedName>
</protein>
<evidence type="ECO:0000259" key="2">
    <source>
        <dbReference type="Pfam" id="PF02481"/>
    </source>
</evidence>
<dbReference type="SUPFAM" id="SSF47781">
    <property type="entry name" value="RuvA domain 2-like"/>
    <property type="match status" value="1"/>
</dbReference>
<evidence type="ECO:0000313" key="3">
    <source>
        <dbReference type="EMBL" id="SEA16597.1"/>
    </source>
</evidence>
<sequence length="370" mass="40368">MIMTEVQDEHFYLAAMLRCPGIGCRYLRQLLESMGSVAAVWRADKDDLIAARVLTPRLAQRLADFCRQHEAVPEVIKKTCEKKLIHTVSIMEENYPEVLREIYVPPVLLYYTGILEPDARRVAMVGARRFSGYGQAAALEFGEKLAAAGLTVVSGAARGIDTFSHLGALKGGRTVAVLGCGVDIAYPSENRKLLYDIADSGGAVISEYEPGTRPLPAYFPARNRIISGLAEGTLVLEAATRSGSLITAEMALSSGRDVYAVPGSIYSPGCAGCNHLIQQGAKLVTEPKDVLEEFNLAPAENKSSAKVKLTAEEQAIYQVLSFDHALSLDEIMMSLPDGEIANLSYLLLEMELKGIVIENEMHAYRRAERE</sequence>
<dbReference type="NCBIfam" id="TIGR00732">
    <property type="entry name" value="dprA"/>
    <property type="match status" value="1"/>
</dbReference>
<proteinExistence type="inferred from homology"/>
<evidence type="ECO:0000256" key="1">
    <source>
        <dbReference type="ARBA" id="ARBA00006525"/>
    </source>
</evidence>
<dbReference type="InterPro" id="IPR010994">
    <property type="entry name" value="RuvA_2-like"/>
</dbReference>
<dbReference type="InterPro" id="IPR003488">
    <property type="entry name" value="DprA"/>
</dbReference>
<reference evidence="3 4" key="1">
    <citation type="submission" date="2016-10" db="EMBL/GenBank/DDBJ databases">
        <authorList>
            <person name="de Groot N.N."/>
        </authorList>
    </citation>
    <scope>NUCLEOTIDE SEQUENCE [LARGE SCALE GENOMIC DNA]</scope>
    <source>
        <strain evidence="3 4">DSM 2872</strain>
    </source>
</reference>
<dbReference type="Proteomes" id="UP000183469">
    <property type="component" value="Unassembled WGS sequence"/>
</dbReference>